<comment type="caution">
    <text evidence="3">The sequence shown here is derived from an EMBL/GenBank/DDBJ whole genome shotgun (WGS) entry which is preliminary data.</text>
</comment>
<sequence>MDLKTILTIFFILTLIGTVGAVPPKPVEFFGTATLDGIAVPEEELITAKINYNERGSIATRQGGIFGETGIFGERLIVAATEEDLIATINPLITFWIGDLKASQEIPFSSGEVMELALTFNSSGGEVPPVGSGDNSFQIGTIETTESGGEQIVAINQQTTTGTVTTDGNAILLENPGGGWESIRLQTAEPPEVSGSIVRGTITDVRAVSSRLTASLDGEIAGIDFDIGMEKFPDPTAQITRTISKNPDPAANSAFLLTAQNAAKEINDIAFVVNIQKTGIDNVADGGTITSATIRMVVSPSWVIAQGGVDNVVIMRRSDTGSTSSLMTRYIGNDPGGNYIFEADSPEGLSIFALTGVRSPSPPSPPTGGGGSSSTQATSDFVFTPGATITPGPVPVEDQPTPGTQETTPLPVVSSPDSESGSEPTGRDLPLPYIIAGIAIAVIGLFFIMKKR</sequence>
<proteinExistence type="predicted"/>
<gene>
    <name evidence="3" type="ORF">RJ53_00480</name>
</gene>
<accession>A0A8J7W5Q9</accession>
<evidence type="ECO:0000256" key="2">
    <source>
        <dbReference type="SAM" id="Phobius"/>
    </source>
</evidence>
<feature type="transmembrane region" description="Helical" evidence="2">
    <location>
        <begin position="431"/>
        <end position="449"/>
    </location>
</feature>
<evidence type="ECO:0000256" key="1">
    <source>
        <dbReference type="SAM" id="MobiDB-lite"/>
    </source>
</evidence>
<dbReference type="Proteomes" id="UP000730161">
    <property type="component" value="Unassembled WGS sequence"/>
</dbReference>
<keyword evidence="2" id="KW-1133">Transmembrane helix</keyword>
<dbReference type="OrthoDB" id="112130at2157"/>
<evidence type="ECO:0000313" key="4">
    <source>
        <dbReference type="Proteomes" id="UP000730161"/>
    </source>
</evidence>
<name>A0A8J7W5Q9_9EURY</name>
<feature type="region of interest" description="Disordered" evidence="1">
    <location>
        <begin position="354"/>
        <end position="428"/>
    </location>
</feature>
<keyword evidence="2" id="KW-0472">Membrane</keyword>
<dbReference type="RefSeq" id="WP_211529647.1">
    <property type="nucleotide sequence ID" value="NZ_JWHL01000001.1"/>
</dbReference>
<dbReference type="EMBL" id="JWHL01000001">
    <property type="protein sequence ID" value="MBR1368048.1"/>
    <property type="molecule type" value="Genomic_DNA"/>
</dbReference>
<organism evidence="3 4">
    <name type="scientific">Methanocalculus chunghsingensis</name>
    <dbReference type="NCBI Taxonomy" id="156457"/>
    <lineage>
        <taxon>Archaea</taxon>
        <taxon>Methanobacteriati</taxon>
        <taxon>Methanobacteriota</taxon>
        <taxon>Stenosarchaea group</taxon>
        <taxon>Methanomicrobia</taxon>
        <taxon>Methanomicrobiales</taxon>
        <taxon>Methanocalculaceae</taxon>
        <taxon>Methanocalculus</taxon>
    </lineage>
</organism>
<protein>
    <submittedName>
        <fullName evidence="3">Uncharacterized protein</fullName>
    </submittedName>
</protein>
<keyword evidence="2" id="KW-0812">Transmembrane</keyword>
<keyword evidence="4" id="KW-1185">Reference proteome</keyword>
<reference evidence="3" key="1">
    <citation type="submission" date="2014-12" db="EMBL/GenBank/DDBJ databases">
        <authorList>
            <person name="Huang H.-H."/>
            <person name="Chen S.-C."/>
            <person name="Lai M.-C."/>
        </authorList>
    </citation>
    <scope>NUCLEOTIDE SEQUENCE</scope>
    <source>
        <strain evidence="3">K1F9705b</strain>
    </source>
</reference>
<dbReference type="AlphaFoldDB" id="A0A8J7W5Q9"/>
<evidence type="ECO:0000313" key="3">
    <source>
        <dbReference type="EMBL" id="MBR1368048.1"/>
    </source>
</evidence>